<protein>
    <submittedName>
        <fullName evidence="2">Uncharacterized protein</fullName>
    </submittedName>
</protein>
<reference evidence="2 3" key="1">
    <citation type="submission" date="2020-08" db="EMBL/GenBank/DDBJ databases">
        <title>Sequencing the genomes of 1000 actinobacteria strains.</title>
        <authorList>
            <person name="Klenk H.-P."/>
        </authorList>
    </citation>
    <scope>NUCLEOTIDE SEQUENCE [LARGE SCALE GENOMIC DNA]</scope>
    <source>
        <strain evidence="2 3">DSM 102030</strain>
    </source>
</reference>
<organism evidence="2 3">
    <name type="scientific">Lipingzhangella halophila</name>
    <dbReference type="NCBI Taxonomy" id="1783352"/>
    <lineage>
        <taxon>Bacteria</taxon>
        <taxon>Bacillati</taxon>
        <taxon>Actinomycetota</taxon>
        <taxon>Actinomycetes</taxon>
        <taxon>Streptosporangiales</taxon>
        <taxon>Nocardiopsidaceae</taxon>
        <taxon>Lipingzhangella</taxon>
    </lineage>
</organism>
<evidence type="ECO:0000313" key="3">
    <source>
        <dbReference type="Proteomes" id="UP000523007"/>
    </source>
</evidence>
<keyword evidence="3" id="KW-1185">Reference proteome</keyword>
<evidence type="ECO:0000256" key="1">
    <source>
        <dbReference type="SAM" id="MobiDB-lite"/>
    </source>
</evidence>
<dbReference type="Proteomes" id="UP000523007">
    <property type="component" value="Unassembled WGS sequence"/>
</dbReference>
<dbReference type="AlphaFoldDB" id="A0A7W7W719"/>
<proteinExistence type="predicted"/>
<comment type="caution">
    <text evidence="2">The sequence shown here is derived from an EMBL/GenBank/DDBJ whole genome shotgun (WGS) entry which is preliminary data.</text>
</comment>
<sequence>MRPRRPLSGNQGRALEWAAVRDGVGDGFVDRFAGKGPYLFGSEVQRTRGQEPDQTDVRRTGGSAMGGGDPERAVPLLEQAV</sequence>
<name>A0A7W7W719_9ACTN</name>
<evidence type="ECO:0000313" key="2">
    <source>
        <dbReference type="EMBL" id="MBB4935445.1"/>
    </source>
</evidence>
<feature type="compositionally biased region" description="Basic and acidic residues" evidence="1">
    <location>
        <begin position="45"/>
        <end position="59"/>
    </location>
</feature>
<gene>
    <name evidence="2" type="ORF">F4561_006339</name>
</gene>
<accession>A0A7W7W719</accession>
<feature type="region of interest" description="Disordered" evidence="1">
    <location>
        <begin position="41"/>
        <end position="81"/>
    </location>
</feature>
<dbReference type="EMBL" id="JACHJT010000002">
    <property type="protein sequence ID" value="MBB4935445.1"/>
    <property type="molecule type" value="Genomic_DNA"/>
</dbReference>